<evidence type="ECO:0000313" key="2">
    <source>
        <dbReference type="EMBL" id="MBV4357645.1"/>
    </source>
</evidence>
<gene>
    <name evidence="2" type="ORF">KTO63_10835</name>
</gene>
<dbReference type="EMBL" id="JAHSPG010000006">
    <property type="protein sequence ID" value="MBV4357645.1"/>
    <property type="molecule type" value="Genomic_DNA"/>
</dbReference>
<proteinExistence type="predicted"/>
<dbReference type="AlphaFoldDB" id="A0A9E2W2S0"/>
<sequence>MKLYALFLALAIPCMLHAQDTTKAAKEAEYNNVLVKRADKIVAALNIKDTSVYNRVLQTVVQQYKDLNAVHDARNAKTKEVRSNKTEDKKVTEDKVAALENEANAKLYDLHCAYFAKLAVDLTPEQVEQIKDGMTYNVLPITYKGYQAMLLKASPEEFRQIKVWLTEAREHAVDAESSEKKHAWFGKYKGRINNYLASRGYDMKKESADWADRVKKEEAAKKNK</sequence>
<dbReference type="RefSeq" id="WP_217791296.1">
    <property type="nucleotide sequence ID" value="NZ_JAHSPG010000006.1"/>
</dbReference>
<keyword evidence="1" id="KW-0732">Signal</keyword>
<dbReference type="Proteomes" id="UP000812270">
    <property type="component" value="Unassembled WGS sequence"/>
</dbReference>
<evidence type="ECO:0000256" key="1">
    <source>
        <dbReference type="SAM" id="SignalP"/>
    </source>
</evidence>
<accession>A0A9E2W2S0</accession>
<feature type="chain" id="PRO_5039372839" evidence="1">
    <location>
        <begin position="19"/>
        <end position="224"/>
    </location>
</feature>
<organism evidence="2 3">
    <name type="scientific">Pinibacter aurantiacus</name>
    <dbReference type="NCBI Taxonomy" id="2851599"/>
    <lineage>
        <taxon>Bacteria</taxon>
        <taxon>Pseudomonadati</taxon>
        <taxon>Bacteroidota</taxon>
        <taxon>Chitinophagia</taxon>
        <taxon>Chitinophagales</taxon>
        <taxon>Chitinophagaceae</taxon>
        <taxon>Pinibacter</taxon>
    </lineage>
</organism>
<evidence type="ECO:0000313" key="3">
    <source>
        <dbReference type="Proteomes" id="UP000812270"/>
    </source>
</evidence>
<name>A0A9E2W2S0_9BACT</name>
<dbReference type="Pfam" id="PF12875">
    <property type="entry name" value="DUF3826"/>
    <property type="match status" value="1"/>
</dbReference>
<comment type="caution">
    <text evidence="2">The sequence shown here is derived from an EMBL/GenBank/DDBJ whole genome shotgun (WGS) entry which is preliminary data.</text>
</comment>
<dbReference type="InterPro" id="IPR024284">
    <property type="entry name" value="DUF3826"/>
</dbReference>
<reference evidence="2" key="1">
    <citation type="submission" date="2021-06" db="EMBL/GenBank/DDBJ databases">
        <authorList>
            <person name="Huq M.A."/>
        </authorList>
    </citation>
    <scope>NUCLEOTIDE SEQUENCE</scope>
    <source>
        <strain evidence="2">MAH-26</strain>
    </source>
</reference>
<protein>
    <submittedName>
        <fullName evidence="2">DUF3826 domain-containing protein</fullName>
    </submittedName>
</protein>
<feature type="signal peptide" evidence="1">
    <location>
        <begin position="1"/>
        <end position="18"/>
    </location>
</feature>
<keyword evidence="3" id="KW-1185">Reference proteome</keyword>